<sequence>MANPPFNVNGVNTDQIRKLPCTLWFFYKGKPRQAMANAYNSQDRVLMIDARNVHHVESARNHRFTEEQLANLTAIVWLHRGEDHKFCELVANDQWTARKHLGELERTFAERRGVLGAALAQVESLARKATPEELNRKRKDDDDAGAPITAGLLDAQLADFAASVYALKPTSPLATPIRGPAPGHRPGARHRRPPARRPRPGRTRHRPGPPRSAHRPIARRLKYIEADHQACGRLLDRELEQQSAQLSSAVLAMREAAR</sequence>
<feature type="region of interest" description="Disordered" evidence="2">
    <location>
        <begin position="171"/>
        <end position="217"/>
    </location>
</feature>
<comment type="similarity">
    <text evidence="1">Belongs to the N(4)/N(6)-methyltransferase family.</text>
</comment>
<dbReference type="Pfam" id="PF02384">
    <property type="entry name" value="N6_Mtase"/>
    <property type="match status" value="1"/>
</dbReference>
<dbReference type="GO" id="GO:0003677">
    <property type="term" value="F:DNA binding"/>
    <property type="evidence" value="ECO:0007669"/>
    <property type="project" value="InterPro"/>
</dbReference>
<dbReference type="InterPro" id="IPR003356">
    <property type="entry name" value="DNA_methylase_A-5"/>
</dbReference>
<evidence type="ECO:0000259" key="3">
    <source>
        <dbReference type="Pfam" id="PF02384"/>
    </source>
</evidence>
<feature type="compositionally biased region" description="Basic residues" evidence="2">
    <location>
        <begin position="186"/>
        <end position="217"/>
    </location>
</feature>
<dbReference type="KEGG" id="acog:HWD57_08320"/>
<keyword evidence="4" id="KW-0489">Methyltransferase</keyword>
<evidence type="ECO:0000313" key="5">
    <source>
        <dbReference type="Proteomes" id="UP000509684"/>
    </source>
</evidence>
<evidence type="ECO:0000256" key="1">
    <source>
        <dbReference type="ARBA" id="ARBA00006594"/>
    </source>
</evidence>
<dbReference type="REBASE" id="966696">
    <property type="entry name" value="M.AcoSSA1ORF8310P"/>
</dbReference>
<proteinExistence type="inferred from homology"/>
<dbReference type="EMBL" id="CP058708">
    <property type="protein sequence ID" value="QLH52493.1"/>
    <property type="molecule type" value="Genomic_DNA"/>
</dbReference>
<dbReference type="Proteomes" id="UP000509684">
    <property type="component" value="Chromosome"/>
</dbReference>
<dbReference type="Gene3D" id="3.40.50.150">
    <property type="entry name" value="Vaccinia Virus protein VP39"/>
    <property type="match status" value="1"/>
</dbReference>
<keyword evidence="4" id="KW-0808">Transferase</keyword>
<feature type="domain" description="DNA methylase adenine-specific" evidence="3">
    <location>
        <begin position="18"/>
        <end position="95"/>
    </location>
</feature>
<name>A0A7D5NGL7_9PROT</name>
<protein>
    <submittedName>
        <fullName evidence="4">N-6 DNA methylase</fullName>
    </submittedName>
</protein>
<accession>A0A7D5NGL7</accession>
<evidence type="ECO:0000313" key="4">
    <source>
        <dbReference type="EMBL" id="QLH52493.1"/>
    </source>
</evidence>
<evidence type="ECO:0000256" key="2">
    <source>
        <dbReference type="SAM" id="MobiDB-lite"/>
    </source>
</evidence>
<gene>
    <name evidence="4" type="ORF">HWD57_08320</name>
</gene>
<organism evidence="4 5">
    <name type="scientific">Candidatus Accumulibacter cognatus</name>
    <dbReference type="NCBI Taxonomy" id="2954383"/>
    <lineage>
        <taxon>Bacteria</taxon>
        <taxon>Pseudomonadati</taxon>
        <taxon>Pseudomonadota</taxon>
        <taxon>Betaproteobacteria</taxon>
        <taxon>Candidatus Accumulibacter</taxon>
    </lineage>
</organism>
<dbReference type="GO" id="GO:0008170">
    <property type="term" value="F:N-methyltransferase activity"/>
    <property type="evidence" value="ECO:0007669"/>
    <property type="project" value="InterPro"/>
</dbReference>
<dbReference type="AlphaFoldDB" id="A0A7D5NGL7"/>
<dbReference type="GO" id="GO:0032259">
    <property type="term" value="P:methylation"/>
    <property type="evidence" value="ECO:0007669"/>
    <property type="project" value="UniProtKB-KW"/>
</dbReference>
<reference evidence="4 5" key="1">
    <citation type="journal article" date="2019" name="Microbiome">
        <title>Annotated bacterial chromosomes from frame-shift-corrected long-read metagenomic data.</title>
        <authorList>
            <person name="Arumugam K."/>
            <person name="Bagci C."/>
            <person name="Bessarab I."/>
            <person name="Beier S."/>
            <person name="Buchfink B."/>
            <person name="Gorska A."/>
            <person name="Qiu G."/>
            <person name="Huson D.H."/>
            <person name="Williams R.B.H."/>
        </authorList>
    </citation>
    <scope>NUCLEOTIDE SEQUENCE [LARGE SCALE GENOMIC DNA]</scope>
    <source>
        <strain evidence="4">SSA1</strain>
    </source>
</reference>
<dbReference type="InterPro" id="IPR029063">
    <property type="entry name" value="SAM-dependent_MTases_sf"/>
</dbReference>